<accession>A0A0G0D232</accession>
<sequence>MKNEVKQCQNCKKDFTIESEDFSFYEKIKVPPPTFCPECRTVRRLCWRNEMSLYKRKCDAEGHDEDIITIYHPEEKLIICDTKYWWGDKWNAISHGRAYDFSKPFFQQWKELRDNIPLQALSNSNAKNSDYCNVAEDSKDSYMSSGSWKIDKTYYSNRISETRECSDLYVAHRCELCYDSLFCTDCYRTLYSFNCKSCVDSYFLYDCHGCTNCFGCTNLRNKSYCMWNEQLSREEYINHLTELNLESYEIILKLKEKFNELYLKSLHRFINQSKVVNSTGDNLDGVKNCKFCFDATGTQIEDSKYIHWIAHYAKDVYDSGPGIGEGEMIYEAFDTGIGNFRNLFTSVVYNSHDIEYAFNCYGCSNLFGCIGIRNKNYCILNKQYPKEEYETLIPKIKEHMNSMPYIDNFGRVYRYGEFFPTELSPFSYNETVAQDYFPITKEEAIKKGYRWRNRKISEHKITIEAESLPDNLKDISESIVGEIIGCLHKGKCKDRCLRAYKITINELNLYCQLGVPLPRLCYICRHEARLRKRNPMKLWHRTCMCDKLNHEHDGKCQNEFETAFAPDRPEMVYCEQCYNKEVY</sequence>
<organism evidence="1 2">
    <name type="scientific">Candidatus Nomurabacteria bacterium GW2011_GWA2_35_80</name>
    <dbReference type="NCBI Taxonomy" id="1618733"/>
    <lineage>
        <taxon>Bacteria</taxon>
        <taxon>Candidatus Nomuraibacteriota</taxon>
    </lineage>
</organism>
<gene>
    <name evidence="1" type="ORF">UR92_C0007G0004</name>
</gene>
<dbReference type="EMBL" id="LBRA01000007">
    <property type="protein sequence ID" value="KKP88329.1"/>
    <property type="molecule type" value="Genomic_DNA"/>
</dbReference>
<dbReference type="Proteomes" id="UP000034683">
    <property type="component" value="Unassembled WGS sequence"/>
</dbReference>
<evidence type="ECO:0000313" key="1">
    <source>
        <dbReference type="EMBL" id="KKP88329.1"/>
    </source>
</evidence>
<reference evidence="1 2" key="1">
    <citation type="journal article" date="2015" name="Nature">
        <title>rRNA introns, odd ribosomes, and small enigmatic genomes across a large radiation of phyla.</title>
        <authorList>
            <person name="Brown C.T."/>
            <person name="Hug L.A."/>
            <person name="Thomas B.C."/>
            <person name="Sharon I."/>
            <person name="Castelle C.J."/>
            <person name="Singh A."/>
            <person name="Wilkins M.J."/>
            <person name="Williams K.H."/>
            <person name="Banfield J.F."/>
        </authorList>
    </citation>
    <scope>NUCLEOTIDE SEQUENCE [LARGE SCALE GENOMIC DNA]</scope>
</reference>
<evidence type="ECO:0000313" key="2">
    <source>
        <dbReference type="Proteomes" id="UP000034683"/>
    </source>
</evidence>
<comment type="caution">
    <text evidence="1">The sequence shown here is derived from an EMBL/GenBank/DDBJ whole genome shotgun (WGS) entry which is preliminary data.</text>
</comment>
<protein>
    <submittedName>
        <fullName evidence="1">Uncharacterized protein</fullName>
    </submittedName>
</protein>
<proteinExistence type="predicted"/>
<name>A0A0G0D232_9BACT</name>
<dbReference type="AlphaFoldDB" id="A0A0G0D232"/>